<evidence type="ECO:0000256" key="8">
    <source>
        <dbReference type="ARBA" id="ARBA00024799"/>
    </source>
</evidence>
<dbReference type="InterPro" id="IPR004413">
    <property type="entry name" value="GatB"/>
</dbReference>
<comment type="function">
    <text evidence="8 11">Allows the formation of correctly charged Asn-tRNA(Asn) or Gln-tRNA(Gln) through the transamidation of misacylated Asp-tRNA(Asn) or Glu-tRNA(Gln) in organisms which lack either or both of asparaginyl-tRNA or glutaminyl-tRNA synthetases. The reaction takes place in the presence of glutamine and ATP through an activated phospho-Asp-tRNA(Asn) or phospho-Glu-tRNA(Gln).</text>
</comment>
<keyword evidence="7 11" id="KW-0648">Protein biosynthesis</keyword>
<proteinExistence type="inferred from homology"/>
<gene>
    <name evidence="11" type="primary">gatB</name>
    <name evidence="13" type="ORF">DC28_08855</name>
</gene>
<dbReference type="HAMAP" id="MF_00121">
    <property type="entry name" value="GatB"/>
    <property type="match status" value="1"/>
</dbReference>
<keyword evidence="14" id="KW-1185">Reference proteome</keyword>
<comment type="similarity">
    <text evidence="1 11">Belongs to the GatB/GatE family. GatB subfamily.</text>
</comment>
<evidence type="ECO:0000256" key="6">
    <source>
        <dbReference type="ARBA" id="ARBA00022840"/>
    </source>
</evidence>
<evidence type="ECO:0000256" key="7">
    <source>
        <dbReference type="ARBA" id="ARBA00022917"/>
    </source>
</evidence>
<feature type="domain" description="Asn/Gln amidotransferase" evidence="12">
    <location>
        <begin position="328"/>
        <end position="475"/>
    </location>
</feature>
<keyword evidence="5 11" id="KW-0547">Nucleotide-binding</keyword>
<accession>A0A098QWY5</accession>
<dbReference type="STRING" id="1480694.DC28_08855"/>
<dbReference type="GO" id="GO:0016740">
    <property type="term" value="F:transferase activity"/>
    <property type="evidence" value="ECO:0007669"/>
    <property type="project" value="UniProtKB-KW"/>
</dbReference>
<dbReference type="InterPro" id="IPR042114">
    <property type="entry name" value="GatB_C_1"/>
</dbReference>
<keyword evidence="6 11" id="KW-0067">ATP-binding</keyword>
<dbReference type="Pfam" id="PF02934">
    <property type="entry name" value="GatB_N"/>
    <property type="match status" value="1"/>
</dbReference>
<evidence type="ECO:0000256" key="1">
    <source>
        <dbReference type="ARBA" id="ARBA00005306"/>
    </source>
</evidence>
<dbReference type="EMBL" id="JNUP01000064">
    <property type="protein sequence ID" value="KGE71908.1"/>
    <property type="molecule type" value="Genomic_DNA"/>
</dbReference>
<dbReference type="PROSITE" id="PS01234">
    <property type="entry name" value="GATB"/>
    <property type="match status" value="1"/>
</dbReference>
<protein>
    <recommendedName>
        <fullName evidence="3 11">Aspartyl/glutamyl-tRNA(Asn/Gln) amidotransferase subunit B</fullName>
        <shortName evidence="11">Asp/Glu-ADT subunit B</shortName>
        <ecNumber evidence="11">6.3.5.-</ecNumber>
    </recommendedName>
</protein>
<dbReference type="FunFam" id="1.10.10.410:FF:000001">
    <property type="entry name" value="Aspartyl/glutamyl-tRNA(Asn/Gln) amidotransferase subunit B"/>
    <property type="match status" value="1"/>
</dbReference>
<dbReference type="NCBIfam" id="NF004012">
    <property type="entry name" value="PRK05477.1-2"/>
    <property type="match status" value="1"/>
</dbReference>
<dbReference type="GO" id="GO:0006412">
    <property type="term" value="P:translation"/>
    <property type="evidence" value="ECO:0007669"/>
    <property type="project" value="UniProtKB-UniRule"/>
</dbReference>
<dbReference type="eggNOG" id="COG0064">
    <property type="taxonomic scope" value="Bacteria"/>
</dbReference>
<dbReference type="GO" id="GO:0005524">
    <property type="term" value="F:ATP binding"/>
    <property type="evidence" value="ECO:0007669"/>
    <property type="project" value="UniProtKB-KW"/>
</dbReference>
<dbReference type="InterPro" id="IPR017959">
    <property type="entry name" value="Asn/Gln-tRNA_amidoTrfase_suB/E"/>
</dbReference>
<evidence type="ECO:0000256" key="3">
    <source>
        <dbReference type="ARBA" id="ARBA00016923"/>
    </source>
</evidence>
<evidence type="ECO:0000313" key="14">
    <source>
        <dbReference type="Proteomes" id="UP000029692"/>
    </source>
</evidence>
<evidence type="ECO:0000256" key="2">
    <source>
        <dbReference type="ARBA" id="ARBA00011123"/>
    </source>
</evidence>
<keyword evidence="4 11" id="KW-0436">Ligase</keyword>
<dbReference type="SUPFAM" id="SSF55931">
    <property type="entry name" value="Glutamine synthetase/guanido kinase"/>
    <property type="match status" value="1"/>
</dbReference>
<dbReference type="AlphaFoldDB" id="A0A098QWY5"/>
<dbReference type="EC" id="6.3.5.-" evidence="11"/>
<keyword evidence="13" id="KW-0808">Transferase</keyword>
<dbReference type="PANTHER" id="PTHR11659">
    <property type="entry name" value="GLUTAMYL-TRNA GLN AMIDOTRANSFERASE SUBUNIT B MITOCHONDRIAL AND PROKARYOTIC PET112-RELATED"/>
    <property type="match status" value="1"/>
</dbReference>
<evidence type="ECO:0000256" key="11">
    <source>
        <dbReference type="HAMAP-Rule" id="MF_00121"/>
    </source>
</evidence>
<comment type="subunit">
    <text evidence="2 11">Heterotrimer of A, B and C subunits.</text>
</comment>
<dbReference type="PANTHER" id="PTHR11659:SF4">
    <property type="entry name" value="ASPARTYL_GLUTAMYL-TRNA(GLN) AMIDOTRANSFERASE SUBUNIT B_E CATALYTIC DOMAIN-CONTAINING PROTEIN"/>
    <property type="match status" value="1"/>
</dbReference>
<dbReference type="InterPro" id="IPR018027">
    <property type="entry name" value="Asn/Gln_amidotransferase"/>
</dbReference>
<dbReference type="InterPro" id="IPR003789">
    <property type="entry name" value="Asn/Gln_tRNA_amidoTrase-B-like"/>
</dbReference>
<dbReference type="OrthoDB" id="9804078at2"/>
<evidence type="ECO:0000313" key="13">
    <source>
        <dbReference type="EMBL" id="KGE71908.1"/>
    </source>
</evidence>
<sequence>MRYQTKYDSFVGLEIHVQLTTESKVFCSCKNNFGDEPNTNICPVCMGLPGSLPSLNAEAMEKAYLVARALNCTLTPRTMFERKNYFYPDLPKNYQISQFDAPLGTNGYIDIQVDGQVKRVRIHECHLEEDAGKMIHAGDMSLVDYNRTGTPLLEIVTEPDMSLGEEAEILMHELRRIVRYLGVSDGNMDEGSMRCDANISLNLKGHGLGRKVEIKNLNSSRFVRLGLNYEIDRQSEILEEGGTVVQETRLWNENRDQTVVMRSKENANDYRYFPEPDLPPFVTDQPFLTRIEERLCELPLARKLRLINDYGIHEQQAEQICEERSTADYFEEIIALGSDPVALATWLSGDVQKLLNRYGVQASNSVLTPPRFHQLLTLLASGKIHGKIAKQILDIVFEEDVDPEQVMKDKGLEQITDPKEIAAIIEPILQEHSKAIEQIRAGDPKPFGFLMGQVMKATAGRAEPQAVQAVLKEMI</sequence>
<dbReference type="SMART" id="SM00845">
    <property type="entry name" value="GatB_Yqey"/>
    <property type="match status" value="1"/>
</dbReference>
<dbReference type="InterPro" id="IPR014746">
    <property type="entry name" value="Gln_synth/guanido_kin_cat_dom"/>
</dbReference>
<comment type="caution">
    <text evidence="13">The sequence shown here is derived from an EMBL/GenBank/DDBJ whole genome shotgun (WGS) entry which is preliminary data.</text>
</comment>
<evidence type="ECO:0000256" key="9">
    <source>
        <dbReference type="ARBA" id="ARBA00047380"/>
    </source>
</evidence>
<dbReference type="RefSeq" id="WP_037547764.1">
    <property type="nucleotide sequence ID" value="NZ_JNUP01000064.1"/>
</dbReference>
<comment type="catalytic activity">
    <reaction evidence="9 11">
        <text>L-aspartyl-tRNA(Asn) + L-glutamine + ATP + H2O = L-asparaginyl-tRNA(Asn) + L-glutamate + ADP + phosphate + 2 H(+)</text>
        <dbReference type="Rhea" id="RHEA:14513"/>
        <dbReference type="Rhea" id="RHEA-COMP:9674"/>
        <dbReference type="Rhea" id="RHEA-COMP:9677"/>
        <dbReference type="ChEBI" id="CHEBI:15377"/>
        <dbReference type="ChEBI" id="CHEBI:15378"/>
        <dbReference type="ChEBI" id="CHEBI:29985"/>
        <dbReference type="ChEBI" id="CHEBI:30616"/>
        <dbReference type="ChEBI" id="CHEBI:43474"/>
        <dbReference type="ChEBI" id="CHEBI:58359"/>
        <dbReference type="ChEBI" id="CHEBI:78515"/>
        <dbReference type="ChEBI" id="CHEBI:78516"/>
        <dbReference type="ChEBI" id="CHEBI:456216"/>
    </reaction>
</comment>
<dbReference type="NCBIfam" id="TIGR00133">
    <property type="entry name" value="gatB"/>
    <property type="match status" value="1"/>
</dbReference>
<reference evidence="13 14" key="1">
    <citation type="submission" date="2014-05" db="EMBL/GenBank/DDBJ databases">
        <title>De novo Genome Sequence of Spirocheata sp.</title>
        <authorList>
            <person name="Shivani Y."/>
            <person name="Subhash Y."/>
            <person name="Tushar L."/>
            <person name="Sasikala C."/>
            <person name="Ramana C.V."/>
        </authorList>
    </citation>
    <scope>NUCLEOTIDE SEQUENCE [LARGE SCALE GENOMIC DNA]</scope>
    <source>
        <strain evidence="13 14">JC230</strain>
    </source>
</reference>
<organism evidence="13 14">
    <name type="scientific">Spirochaeta lutea</name>
    <dbReference type="NCBI Taxonomy" id="1480694"/>
    <lineage>
        <taxon>Bacteria</taxon>
        <taxon>Pseudomonadati</taxon>
        <taxon>Spirochaetota</taxon>
        <taxon>Spirochaetia</taxon>
        <taxon>Spirochaetales</taxon>
        <taxon>Spirochaetaceae</taxon>
        <taxon>Spirochaeta</taxon>
    </lineage>
</organism>
<evidence type="ECO:0000256" key="10">
    <source>
        <dbReference type="ARBA" id="ARBA00047913"/>
    </source>
</evidence>
<evidence type="ECO:0000256" key="4">
    <source>
        <dbReference type="ARBA" id="ARBA00022598"/>
    </source>
</evidence>
<dbReference type="Pfam" id="PF02637">
    <property type="entry name" value="GatB_Yqey"/>
    <property type="match status" value="1"/>
</dbReference>
<name>A0A098QWY5_9SPIO</name>
<dbReference type="GO" id="GO:0050567">
    <property type="term" value="F:glutaminyl-tRNA synthase (glutamine-hydrolyzing) activity"/>
    <property type="evidence" value="ECO:0007669"/>
    <property type="project" value="UniProtKB-UniRule"/>
</dbReference>
<dbReference type="Gene3D" id="1.10.10.410">
    <property type="match status" value="1"/>
</dbReference>
<dbReference type="InterPro" id="IPR017958">
    <property type="entry name" value="Gln-tRNA_amidoTrfase_suB_CS"/>
</dbReference>
<dbReference type="InterPro" id="IPR023168">
    <property type="entry name" value="GatB_Yqey_C_2"/>
</dbReference>
<evidence type="ECO:0000256" key="5">
    <source>
        <dbReference type="ARBA" id="ARBA00022741"/>
    </source>
</evidence>
<evidence type="ECO:0000259" key="12">
    <source>
        <dbReference type="SMART" id="SM00845"/>
    </source>
</evidence>
<dbReference type="InterPro" id="IPR006075">
    <property type="entry name" value="Asn/Gln-tRNA_Trfase_suB/E_cat"/>
</dbReference>
<dbReference type="Gene3D" id="1.10.150.380">
    <property type="entry name" value="GatB domain, N-terminal subdomain"/>
    <property type="match status" value="1"/>
</dbReference>
<dbReference type="NCBIfam" id="NF004014">
    <property type="entry name" value="PRK05477.1-4"/>
    <property type="match status" value="1"/>
</dbReference>
<dbReference type="GO" id="GO:0050566">
    <property type="term" value="F:asparaginyl-tRNA synthase (glutamine-hydrolyzing) activity"/>
    <property type="evidence" value="ECO:0007669"/>
    <property type="project" value="RHEA"/>
</dbReference>
<dbReference type="Proteomes" id="UP000029692">
    <property type="component" value="Unassembled WGS sequence"/>
</dbReference>
<comment type="catalytic activity">
    <reaction evidence="10 11">
        <text>L-glutamyl-tRNA(Gln) + L-glutamine + ATP + H2O = L-glutaminyl-tRNA(Gln) + L-glutamate + ADP + phosphate + H(+)</text>
        <dbReference type="Rhea" id="RHEA:17521"/>
        <dbReference type="Rhea" id="RHEA-COMP:9681"/>
        <dbReference type="Rhea" id="RHEA-COMP:9684"/>
        <dbReference type="ChEBI" id="CHEBI:15377"/>
        <dbReference type="ChEBI" id="CHEBI:15378"/>
        <dbReference type="ChEBI" id="CHEBI:29985"/>
        <dbReference type="ChEBI" id="CHEBI:30616"/>
        <dbReference type="ChEBI" id="CHEBI:43474"/>
        <dbReference type="ChEBI" id="CHEBI:58359"/>
        <dbReference type="ChEBI" id="CHEBI:78520"/>
        <dbReference type="ChEBI" id="CHEBI:78521"/>
        <dbReference type="ChEBI" id="CHEBI:456216"/>
    </reaction>
</comment>
<dbReference type="SUPFAM" id="SSF89095">
    <property type="entry name" value="GatB/YqeY motif"/>
    <property type="match status" value="1"/>
</dbReference>